<dbReference type="InterPro" id="IPR025741">
    <property type="entry name" value="FAM110_C"/>
</dbReference>
<gene>
    <name evidence="5" type="primary">LOC106812564</name>
</gene>
<name>A0ABM1EIC9_PRICU</name>
<dbReference type="GeneID" id="106812564"/>
<evidence type="ECO:0000256" key="2">
    <source>
        <dbReference type="SAM" id="MobiDB-lite"/>
    </source>
</evidence>
<dbReference type="RefSeq" id="XP_014671950.1">
    <property type="nucleotide sequence ID" value="XM_014816464.1"/>
</dbReference>
<feature type="compositionally biased region" description="Gly residues" evidence="2">
    <location>
        <begin position="193"/>
        <end position="218"/>
    </location>
</feature>
<dbReference type="PANTHER" id="PTHR14758:SF1">
    <property type="entry name" value="CENTROSOME-ASSOCIATED FAM110 C-TERMINAL DOMAIN-CONTAINING PROTEIN"/>
    <property type="match status" value="1"/>
</dbReference>
<dbReference type="PANTHER" id="PTHR14758">
    <property type="entry name" value="AGAP005440-PA"/>
    <property type="match status" value="1"/>
</dbReference>
<proteinExistence type="inferred from homology"/>
<feature type="domain" description="Centrosome-associated FAM110 C-terminal" evidence="3">
    <location>
        <begin position="142"/>
        <end position="250"/>
    </location>
</feature>
<evidence type="ECO:0000313" key="4">
    <source>
        <dbReference type="Proteomes" id="UP000695022"/>
    </source>
</evidence>
<feature type="region of interest" description="Disordered" evidence="2">
    <location>
        <begin position="183"/>
        <end position="222"/>
    </location>
</feature>
<comment type="similarity">
    <text evidence="1">Belongs to the FAM110 family.</text>
</comment>
<reference evidence="5" key="1">
    <citation type="submission" date="2025-08" db="UniProtKB">
        <authorList>
            <consortium name="RefSeq"/>
        </authorList>
    </citation>
    <scope>IDENTIFICATION</scope>
</reference>
<evidence type="ECO:0000256" key="1">
    <source>
        <dbReference type="ARBA" id="ARBA00010576"/>
    </source>
</evidence>
<sequence length="256" mass="26934">MGSTDELDISEYSHRANASLHTSDSRPDASAQNSFEEVDASPPPVTAAPPAGRADDGQPSTIKRQPVGRAKSDLQCRSSSQQQQPRPHASEAPLPVHTDPPYHRSASQQLRLAPGGDHGVAASDARHHANAQQRGDAATQPAAHSGDDVERFFNEMGIERGVLRGVMEVASRSSVFFDSVSSVDSNNAQTGMRAGGGAPRGGAGLREGGGTPRGGAGLREGDLANFGRTETSIVEKNARIIKWLINCRKACSVVVK</sequence>
<protein>
    <submittedName>
        <fullName evidence="5">Protein FAM110D-like</fullName>
    </submittedName>
</protein>
<evidence type="ECO:0000313" key="5">
    <source>
        <dbReference type="RefSeq" id="XP_014671950.1"/>
    </source>
</evidence>
<dbReference type="Pfam" id="PF14160">
    <property type="entry name" value="FAM110_C"/>
    <property type="match status" value="1"/>
</dbReference>
<organism evidence="4 5">
    <name type="scientific">Priapulus caudatus</name>
    <name type="common">Priapulid worm</name>
    <dbReference type="NCBI Taxonomy" id="37621"/>
    <lineage>
        <taxon>Eukaryota</taxon>
        <taxon>Metazoa</taxon>
        <taxon>Ecdysozoa</taxon>
        <taxon>Scalidophora</taxon>
        <taxon>Priapulida</taxon>
        <taxon>Priapulimorpha</taxon>
        <taxon>Priapulimorphida</taxon>
        <taxon>Priapulidae</taxon>
        <taxon>Priapulus</taxon>
    </lineage>
</organism>
<accession>A0ABM1EIC9</accession>
<feature type="compositionally biased region" description="Low complexity" evidence="2">
    <location>
        <begin position="183"/>
        <end position="192"/>
    </location>
</feature>
<evidence type="ECO:0000259" key="3">
    <source>
        <dbReference type="Pfam" id="PF14160"/>
    </source>
</evidence>
<keyword evidence="4" id="KW-1185">Reference proteome</keyword>
<dbReference type="InterPro" id="IPR025740">
    <property type="entry name" value="FAM110"/>
</dbReference>
<feature type="region of interest" description="Disordered" evidence="2">
    <location>
        <begin position="1"/>
        <end position="144"/>
    </location>
</feature>
<dbReference type="Proteomes" id="UP000695022">
    <property type="component" value="Unplaced"/>
</dbReference>